<dbReference type="InterPro" id="IPR000315">
    <property type="entry name" value="Znf_B-box"/>
</dbReference>
<dbReference type="InterPro" id="IPR010402">
    <property type="entry name" value="CCT_domain"/>
</dbReference>
<keyword evidence="12" id="KW-1185">Reference proteome</keyword>
<dbReference type="PANTHER" id="PTHR31319:SF77">
    <property type="entry name" value="ZINC FINGER PROTEIN CONSTANS-LIKE 4"/>
    <property type="match status" value="1"/>
</dbReference>
<evidence type="ECO:0000256" key="3">
    <source>
        <dbReference type="ARBA" id="ARBA00022723"/>
    </source>
</evidence>
<evidence type="ECO:0000256" key="2">
    <source>
        <dbReference type="ARBA" id="ARBA00010024"/>
    </source>
</evidence>
<proteinExistence type="inferred from homology"/>
<feature type="domain" description="CCT" evidence="10">
    <location>
        <begin position="213"/>
        <end position="255"/>
    </location>
</feature>
<dbReference type="PROSITE" id="PS50119">
    <property type="entry name" value="ZF_BBOX"/>
    <property type="match status" value="2"/>
</dbReference>
<feature type="domain" description="B box-type" evidence="9">
    <location>
        <begin position="14"/>
        <end position="61"/>
    </location>
</feature>
<dbReference type="GO" id="GO:0009909">
    <property type="term" value="P:regulation of flower development"/>
    <property type="evidence" value="ECO:0007669"/>
    <property type="project" value="InterPro"/>
</dbReference>
<reference evidence="11" key="2">
    <citation type="journal article" date="2022" name="Hortic Res">
        <title>The genome of Dioscorea zingiberensis sheds light on the biosynthesis, origin and evolution of the medicinally important diosgenin saponins.</title>
        <authorList>
            <person name="Li Y."/>
            <person name="Tan C."/>
            <person name="Li Z."/>
            <person name="Guo J."/>
            <person name="Li S."/>
            <person name="Chen X."/>
            <person name="Wang C."/>
            <person name="Dai X."/>
            <person name="Yang H."/>
            <person name="Song W."/>
            <person name="Hou L."/>
            <person name="Xu J."/>
            <person name="Tong Z."/>
            <person name="Xu A."/>
            <person name="Yuan X."/>
            <person name="Wang W."/>
            <person name="Yang Q."/>
            <person name="Chen L."/>
            <person name="Sun Z."/>
            <person name="Wang K."/>
            <person name="Pan B."/>
            <person name="Chen J."/>
            <person name="Bao Y."/>
            <person name="Liu F."/>
            <person name="Qi X."/>
            <person name="Gang D.R."/>
            <person name="Wen J."/>
            <person name="Li J."/>
        </authorList>
    </citation>
    <scope>NUCLEOTIDE SEQUENCE</scope>
    <source>
        <strain evidence="11">Dzin_1.0</strain>
    </source>
</reference>
<evidence type="ECO:0000259" key="10">
    <source>
        <dbReference type="PROSITE" id="PS51017"/>
    </source>
</evidence>
<dbReference type="PROSITE" id="PS51017">
    <property type="entry name" value="CCT"/>
    <property type="match status" value="1"/>
</dbReference>
<dbReference type="OrthoDB" id="153872at2759"/>
<dbReference type="Pfam" id="PF06203">
    <property type="entry name" value="CCT"/>
    <property type="match status" value="1"/>
</dbReference>
<evidence type="ECO:0008006" key="13">
    <source>
        <dbReference type="Google" id="ProtNLM"/>
    </source>
</evidence>
<dbReference type="GO" id="GO:2000028">
    <property type="term" value="P:regulation of photoperiodism, flowering"/>
    <property type="evidence" value="ECO:0007669"/>
    <property type="project" value="TreeGrafter"/>
</dbReference>
<evidence type="ECO:0000313" key="12">
    <source>
        <dbReference type="Proteomes" id="UP001085076"/>
    </source>
</evidence>
<evidence type="ECO:0000256" key="5">
    <source>
        <dbReference type="ARBA" id="ARBA00022833"/>
    </source>
</evidence>
<dbReference type="AlphaFoldDB" id="A0A9D5HQE2"/>
<comment type="subcellular location">
    <subcellularLocation>
        <location evidence="1 8">Nucleus</location>
    </subcellularLocation>
</comment>
<dbReference type="EMBL" id="JAGGNH010000001">
    <property type="protein sequence ID" value="KAJ0985038.1"/>
    <property type="molecule type" value="Genomic_DNA"/>
</dbReference>
<dbReference type="GO" id="GO:0003700">
    <property type="term" value="F:DNA-binding transcription factor activity"/>
    <property type="evidence" value="ECO:0007669"/>
    <property type="project" value="TreeGrafter"/>
</dbReference>
<sequence>MGSEVEIGSRYWGLAARSCDTCRSAPAHLYCRADAAYLCGTCDARVHGANTVASRHERVWVCEVCEQAPASVSCKADAAALCATCDADIHSANPLSRRHERQPLLPFLDTPAKPTPLFSEESSWLLPTPNPKSPDLKSNEFYFNDSDSYLDLDFGSSIHLADSLVPAPAPEPIKLSFSAYTDSHSGEVGVVPEAAAEVSGGGGGREMTARMDREARVMRYREKRKSRRFEKTIRYASRKAYAETRPRIKGRFAKRTDVAEPVPDPVYFLDTSYGVVPSF</sequence>
<evidence type="ECO:0000259" key="9">
    <source>
        <dbReference type="PROSITE" id="PS50119"/>
    </source>
</evidence>
<accession>A0A9D5HQE2</accession>
<evidence type="ECO:0000313" key="11">
    <source>
        <dbReference type="EMBL" id="KAJ0985038.1"/>
    </source>
</evidence>
<dbReference type="SMART" id="SM00336">
    <property type="entry name" value="BBOX"/>
    <property type="match status" value="2"/>
</dbReference>
<feature type="domain" description="B box-type" evidence="9">
    <location>
        <begin position="57"/>
        <end position="104"/>
    </location>
</feature>
<dbReference type="InterPro" id="IPR045281">
    <property type="entry name" value="CONSTANS-like"/>
</dbReference>
<protein>
    <recommendedName>
        <fullName evidence="13">CONSTANS-like protein</fullName>
    </recommendedName>
</protein>
<dbReference type="CDD" id="cd19821">
    <property type="entry name" value="Bbox1_BBX-like"/>
    <property type="match status" value="2"/>
</dbReference>
<dbReference type="GO" id="GO:0008270">
    <property type="term" value="F:zinc ion binding"/>
    <property type="evidence" value="ECO:0007669"/>
    <property type="project" value="UniProtKB-KW"/>
</dbReference>
<evidence type="ECO:0000256" key="1">
    <source>
        <dbReference type="ARBA" id="ARBA00004123"/>
    </source>
</evidence>
<comment type="similarity">
    <text evidence="2">Belongs to the CONSTANS family.</text>
</comment>
<evidence type="ECO:0000256" key="6">
    <source>
        <dbReference type="ARBA" id="ARBA00023242"/>
    </source>
</evidence>
<dbReference type="Proteomes" id="UP001085076">
    <property type="component" value="Miscellaneous, Linkage group lg01"/>
</dbReference>
<dbReference type="Pfam" id="PF00643">
    <property type="entry name" value="zf-B_box"/>
    <property type="match status" value="2"/>
</dbReference>
<evidence type="ECO:0000256" key="7">
    <source>
        <dbReference type="PROSITE-ProRule" id="PRU00024"/>
    </source>
</evidence>
<gene>
    <name evidence="11" type="ORF">J5N97_003394</name>
</gene>
<keyword evidence="6 8" id="KW-0539">Nucleus</keyword>
<keyword evidence="3" id="KW-0479">Metal-binding</keyword>
<evidence type="ECO:0000256" key="4">
    <source>
        <dbReference type="ARBA" id="ARBA00022771"/>
    </source>
</evidence>
<name>A0A9D5HQE2_9LILI</name>
<dbReference type="PANTHER" id="PTHR31319">
    <property type="entry name" value="ZINC FINGER PROTEIN CONSTANS-LIKE 4"/>
    <property type="match status" value="1"/>
</dbReference>
<evidence type="ECO:0000256" key="8">
    <source>
        <dbReference type="PROSITE-ProRule" id="PRU00357"/>
    </source>
</evidence>
<keyword evidence="5" id="KW-0862">Zinc</keyword>
<keyword evidence="4 7" id="KW-0863">Zinc-finger</keyword>
<reference evidence="11" key="1">
    <citation type="submission" date="2021-03" db="EMBL/GenBank/DDBJ databases">
        <authorList>
            <person name="Li Z."/>
            <person name="Yang C."/>
        </authorList>
    </citation>
    <scope>NUCLEOTIDE SEQUENCE</scope>
    <source>
        <strain evidence="11">Dzin_1.0</strain>
        <tissue evidence="11">Leaf</tissue>
    </source>
</reference>
<comment type="caution">
    <text evidence="11">The sequence shown here is derived from an EMBL/GenBank/DDBJ whole genome shotgun (WGS) entry which is preliminary data.</text>
</comment>
<dbReference type="GO" id="GO:0005634">
    <property type="term" value="C:nucleus"/>
    <property type="evidence" value="ECO:0007669"/>
    <property type="project" value="UniProtKB-SubCell"/>
</dbReference>
<organism evidence="11 12">
    <name type="scientific">Dioscorea zingiberensis</name>
    <dbReference type="NCBI Taxonomy" id="325984"/>
    <lineage>
        <taxon>Eukaryota</taxon>
        <taxon>Viridiplantae</taxon>
        <taxon>Streptophyta</taxon>
        <taxon>Embryophyta</taxon>
        <taxon>Tracheophyta</taxon>
        <taxon>Spermatophyta</taxon>
        <taxon>Magnoliopsida</taxon>
        <taxon>Liliopsida</taxon>
        <taxon>Dioscoreales</taxon>
        <taxon>Dioscoreaceae</taxon>
        <taxon>Dioscorea</taxon>
    </lineage>
</organism>
<dbReference type="InterPro" id="IPR049808">
    <property type="entry name" value="CONSTANS-like_Bbox1"/>
</dbReference>